<protein>
    <submittedName>
        <fullName evidence="1">Uncharacterized protein</fullName>
    </submittedName>
</protein>
<organism evidence="1 2">
    <name type="scientific">Stylosanthes scabra</name>
    <dbReference type="NCBI Taxonomy" id="79078"/>
    <lineage>
        <taxon>Eukaryota</taxon>
        <taxon>Viridiplantae</taxon>
        <taxon>Streptophyta</taxon>
        <taxon>Embryophyta</taxon>
        <taxon>Tracheophyta</taxon>
        <taxon>Spermatophyta</taxon>
        <taxon>Magnoliopsida</taxon>
        <taxon>eudicotyledons</taxon>
        <taxon>Gunneridae</taxon>
        <taxon>Pentapetalae</taxon>
        <taxon>rosids</taxon>
        <taxon>fabids</taxon>
        <taxon>Fabales</taxon>
        <taxon>Fabaceae</taxon>
        <taxon>Papilionoideae</taxon>
        <taxon>50 kb inversion clade</taxon>
        <taxon>dalbergioids sensu lato</taxon>
        <taxon>Dalbergieae</taxon>
        <taxon>Pterocarpus clade</taxon>
        <taxon>Stylosanthes</taxon>
    </lineage>
</organism>
<accession>A0ABU6VHS9</accession>
<comment type="caution">
    <text evidence="1">The sequence shown here is derived from an EMBL/GenBank/DDBJ whole genome shotgun (WGS) entry which is preliminary data.</text>
</comment>
<evidence type="ECO:0000313" key="2">
    <source>
        <dbReference type="Proteomes" id="UP001341840"/>
    </source>
</evidence>
<evidence type="ECO:0000313" key="1">
    <source>
        <dbReference type="EMBL" id="MED6172952.1"/>
    </source>
</evidence>
<reference evidence="1 2" key="1">
    <citation type="journal article" date="2023" name="Plants (Basel)">
        <title>Bridging the Gap: Combining Genomics and Transcriptomics Approaches to Understand Stylosanthes scabra, an Orphan Legume from the Brazilian Caatinga.</title>
        <authorList>
            <person name="Ferreira-Neto J.R.C."/>
            <person name="da Silva M.D."/>
            <person name="Binneck E."/>
            <person name="de Melo N.F."/>
            <person name="da Silva R.H."/>
            <person name="de Melo A.L.T.M."/>
            <person name="Pandolfi V."/>
            <person name="Bustamante F.O."/>
            <person name="Brasileiro-Vidal A.C."/>
            <person name="Benko-Iseppon A.M."/>
        </authorList>
    </citation>
    <scope>NUCLEOTIDE SEQUENCE [LARGE SCALE GENOMIC DNA]</scope>
    <source>
        <tissue evidence="1">Leaves</tissue>
    </source>
</reference>
<dbReference type="Proteomes" id="UP001341840">
    <property type="component" value="Unassembled WGS sequence"/>
</dbReference>
<name>A0ABU6VHS9_9FABA</name>
<dbReference type="EMBL" id="JASCZI010151454">
    <property type="protein sequence ID" value="MED6172952.1"/>
    <property type="molecule type" value="Genomic_DNA"/>
</dbReference>
<sequence length="107" mass="11980">MKGEGAKGIKLKKSLSSLFYWHCSEDLNQNGMLPRLQLKMKACVQAQRFISTAAKTGAKVAKEGAKNEEIIKKSLEANSDAYPYAPMVTCVRIAKTWVSRLCWNRTL</sequence>
<gene>
    <name evidence="1" type="ORF">PIB30_054696</name>
</gene>
<keyword evidence="2" id="KW-1185">Reference proteome</keyword>
<proteinExistence type="predicted"/>